<evidence type="ECO:0000313" key="3">
    <source>
        <dbReference type="EnsemblMetazoa" id="CapteP29685"/>
    </source>
</evidence>
<name>R7UD51_CAPTE</name>
<organism evidence="2">
    <name type="scientific">Capitella teleta</name>
    <name type="common">Polychaete worm</name>
    <dbReference type="NCBI Taxonomy" id="283909"/>
    <lineage>
        <taxon>Eukaryota</taxon>
        <taxon>Metazoa</taxon>
        <taxon>Spiralia</taxon>
        <taxon>Lophotrochozoa</taxon>
        <taxon>Annelida</taxon>
        <taxon>Polychaeta</taxon>
        <taxon>Sedentaria</taxon>
        <taxon>Scolecida</taxon>
        <taxon>Capitellidae</taxon>
        <taxon>Capitella</taxon>
    </lineage>
</organism>
<accession>R7UD51</accession>
<dbReference type="Proteomes" id="UP000014760">
    <property type="component" value="Unassembled WGS sequence"/>
</dbReference>
<reference evidence="4" key="1">
    <citation type="submission" date="2012-12" db="EMBL/GenBank/DDBJ databases">
        <authorList>
            <person name="Hellsten U."/>
            <person name="Grimwood J."/>
            <person name="Chapman J.A."/>
            <person name="Shapiro H."/>
            <person name="Aerts A."/>
            <person name="Otillar R.P."/>
            <person name="Terry A.Y."/>
            <person name="Boore J.L."/>
            <person name="Simakov O."/>
            <person name="Marletaz F."/>
            <person name="Cho S.-J."/>
            <person name="Edsinger-Gonzales E."/>
            <person name="Havlak P."/>
            <person name="Kuo D.-H."/>
            <person name="Larsson T."/>
            <person name="Lv J."/>
            <person name="Arendt D."/>
            <person name="Savage R."/>
            <person name="Osoegawa K."/>
            <person name="de Jong P."/>
            <person name="Lindberg D.R."/>
            <person name="Seaver E.C."/>
            <person name="Weisblat D.A."/>
            <person name="Putnam N.H."/>
            <person name="Grigoriev I.V."/>
            <person name="Rokhsar D.S."/>
        </authorList>
    </citation>
    <scope>NUCLEOTIDE SEQUENCE</scope>
    <source>
        <strain evidence="4">I ESC-2004</strain>
    </source>
</reference>
<dbReference type="SUPFAM" id="SSF57603">
    <property type="entry name" value="FnI-like domain"/>
    <property type="match status" value="1"/>
</dbReference>
<dbReference type="GO" id="GO:0016020">
    <property type="term" value="C:membrane"/>
    <property type="evidence" value="ECO:0007669"/>
    <property type="project" value="TreeGrafter"/>
</dbReference>
<dbReference type="OMA" id="DGYQHCL"/>
<dbReference type="EMBL" id="KB302654">
    <property type="protein sequence ID" value="ELU04016.1"/>
    <property type="molecule type" value="Genomic_DNA"/>
</dbReference>
<dbReference type="SMART" id="SM00214">
    <property type="entry name" value="VWC"/>
    <property type="match status" value="1"/>
</dbReference>
<dbReference type="EnsemblMetazoa" id="CapteT29685">
    <property type="protein sequence ID" value="CapteP29685"/>
    <property type="gene ID" value="CapteG29685"/>
</dbReference>
<evidence type="ECO:0000313" key="2">
    <source>
        <dbReference type="EMBL" id="ELU04016.1"/>
    </source>
</evidence>
<dbReference type="EMBL" id="AMQN01008267">
    <property type="status" value="NOT_ANNOTATED_CDS"/>
    <property type="molecule type" value="Genomic_DNA"/>
</dbReference>
<feature type="non-terminal residue" evidence="2">
    <location>
        <position position="1"/>
    </location>
</feature>
<reference evidence="3" key="3">
    <citation type="submission" date="2015-06" db="UniProtKB">
        <authorList>
            <consortium name="EnsemblMetazoa"/>
        </authorList>
    </citation>
    <scope>IDENTIFICATION</scope>
</reference>
<dbReference type="Pfam" id="PF23334">
    <property type="entry name" value="VWC2L_2nd"/>
    <property type="match status" value="1"/>
</dbReference>
<dbReference type="Gene3D" id="6.20.200.20">
    <property type="match status" value="1"/>
</dbReference>
<evidence type="ECO:0000259" key="1">
    <source>
        <dbReference type="PROSITE" id="PS50184"/>
    </source>
</evidence>
<feature type="domain" description="VWFC" evidence="1">
    <location>
        <begin position="2"/>
        <end position="65"/>
    </location>
</feature>
<dbReference type="OrthoDB" id="6288751at2759"/>
<dbReference type="PROSITE" id="PS50184">
    <property type="entry name" value="VWFC_2"/>
    <property type="match status" value="1"/>
</dbReference>
<feature type="non-terminal residue" evidence="2">
    <location>
        <position position="65"/>
    </location>
</feature>
<reference evidence="2 4" key="2">
    <citation type="journal article" date="2013" name="Nature">
        <title>Insights into bilaterian evolution from three spiralian genomes.</title>
        <authorList>
            <person name="Simakov O."/>
            <person name="Marletaz F."/>
            <person name="Cho S.J."/>
            <person name="Edsinger-Gonzales E."/>
            <person name="Havlak P."/>
            <person name="Hellsten U."/>
            <person name="Kuo D.H."/>
            <person name="Larsson T."/>
            <person name="Lv J."/>
            <person name="Arendt D."/>
            <person name="Savage R."/>
            <person name="Osoegawa K."/>
            <person name="de Jong P."/>
            <person name="Grimwood J."/>
            <person name="Chapman J.A."/>
            <person name="Shapiro H."/>
            <person name="Aerts A."/>
            <person name="Otillar R.P."/>
            <person name="Terry A.Y."/>
            <person name="Boore J.L."/>
            <person name="Grigoriev I.V."/>
            <person name="Lindberg D.R."/>
            <person name="Seaver E.C."/>
            <person name="Weisblat D.A."/>
            <person name="Putnam N.H."/>
            <person name="Rokhsar D.S."/>
        </authorList>
    </citation>
    <scope>NUCLEOTIDE SEQUENCE</scope>
    <source>
        <strain evidence="2 4">I ESC-2004</strain>
    </source>
</reference>
<evidence type="ECO:0000313" key="4">
    <source>
        <dbReference type="Proteomes" id="UP000014760"/>
    </source>
</evidence>
<gene>
    <name evidence="2" type="ORF">CAPTEDRAFT_29685</name>
</gene>
<dbReference type="AlphaFoldDB" id="R7UD51"/>
<proteinExistence type="predicted"/>
<sequence length="65" mass="7453">PRSCTNWEGDHVAHGLRYIPDRDKPCQHCQCENGRPTRCLSMTCAPPPCQHYQQIPGKCCRVRCL</sequence>
<dbReference type="InterPro" id="IPR001007">
    <property type="entry name" value="VWF_dom"/>
</dbReference>
<dbReference type="PANTHER" id="PTHR15256">
    <property type="entry name" value="INTEGRAL MEMBRANE PROTEIN DGCR2/IDD"/>
    <property type="match status" value="1"/>
</dbReference>
<dbReference type="PANTHER" id="PTHR15256:SF6">
    <property type="entry name" value="INTEGRAL MEMBRANE PROTEIN DGCR2_IDD"/>
    <property type="match status" value="1"/>
</dbReference>
<dbReference type="InterPro" id="IPR042378">
    <property type="entry name" value="IDD"/>
</dbReference>
<protein>
    <recommendedName>
        <fullName evidence="1">VWFC domain-containing protein</fullName>
    </recommendedName>
</protein>
<keyword evidence="4" id="KW-1185">Reference proteome</keyword>
<dbReference type="HOGENOM" id="CLU_2856238_0_0_1"/>